<evidence type="ECO:0000256" key="2">
    <source>
        <dbReference type="ARBA" id="ARBA00007193"/>
    </source>
</evidence>
<evidence type="ECO:0000256" key="6">
    <source>
        <dbReference type="ARBA" id="ARBA00022989"/>
    </source>
</evidence>
<evidence type="ECO:0000256" key="12">
    <source>
        <dbReference type="RuleBase" id="RU000679"/>
    </source>
</evidence>
<comment type="similarity">
    <text evidence="2 12">Belongs to the amiloride-sensitive sodium channel (TC 1.A.6) family.</text>
</comment>
<protein>
    <recommendedName>
        <fullName evidence="16">Sodium channel protein Nach</fullName>
    </recommendedName>
</protein>
<keyword evidence="11 12" id="KW-0407">Ion channel</keyword>
<dbReference type="Gene3D" id="2.60.470.10">
    <property type="entry name" value="Acid-sensing ion channels like domains"/>
    <property type="match status" value="1"/>
</dbReference>
<keyword evidence="8 12" id="KW-0406">Ion transport</keyword>
<keyword evidence="10 12" id="KW-0739">Sodium transport</keyword>
<keyword evidence="15" id="KW-1185">Reference proteome</keyword>
<keyword evidence="4 12" id="KW-0894">Sodium channel</keyword>
<keyword evidence="6 13" id="KW-1133">Transmembrane helix</keyword>
<comment type="subcellular location">
    <subcellularLocation>
        <location evidence="1">Membrane</location>
        <topology evidence="1">Multi-pass membrane protein</topology>
    </subcellularLocation>
</comment>
<dbReference type="Pfam" id="PF00858">
    <property type="entry name" value="ASC"/>
    <property type="match status" value="1"/>
</dbReference>
<dbReference type="Proteomes" id="UP001168821">
    <property type="component" value="Unassembled WGS sequence"/>
</dbReference>
<feature type="transmembrane region" description="Helical" evidence="13">
    <location>
        <begin position="21"/>
        <end position="39"/>
    </location>
</feature>
<comment type="caution">
    <text evidence="14">The sequence shown here is derived from an EMBL/GenBank/DDBJ whole genome shotgun (WGS) entry which is preliminary data.</text>
</comment>
<evidence type="ECO:0000256" key="7">
    <source>
        <dbReference type="ARBA" id="ARBA00023053"/>
    </source>
</evidence>
<dbReference type="PRINTS" id="PR01078">
    <property type="entry name" value="AMINACHANNEL"/>
</dbReference>
<evidence type="ECO:0000256" key="4">
    <source>
        <dbReference type="ARBA" id="ARBA00022461"/>
    </source>
</evidence>
<evidence type="ECO:0000256" key="11">
    <source>
        <dbReference type="ARBA" id="ARBA00023303"/>
    </source>
</evidence>
<evidence type="ECO:0000256" key="3">
    <source>
        <dbReference type="ARBA" id="ARBA00022448"/>
    </source>
</evidence>
<dbReference type="EMBL" id="JALNTZ010000006">
    <property type="protein sequence ID" value="KAJ3648155.1"/>
    <property type="molecule type" value="Genomic_DNA"/>
</dbReference>
<sequence length="458" mass="51948">MFKLKNNNPASHFRNRLLGPGLVYLGLTSFTAFLLVSVWNRFVDNPTVTSLESSVFPVTRVPYPGVSFCNLNKISKKRAASLADYIVEKTGEKREKVMGYIRFLGFLYDADYNVGSKRHIEEFQGILDGLKLKIKDLMRSLMTPCEEFLQICLWGGVEVNCSTIVHMRLTFEGYCCTFNYIKNASDLWEEHRHPAKLAPAHGTPGMKDGLSVTINNDPDDYFYTTLSSSGVNVHVFIPTDYPDKSSGNLMESLADIGSENFIEVIPTTVRAMKEVMNYNVVKRNCLFEVEQITQFGVYSQSDCFVDCRVRSMMTLCECIPFTIPFTDDSTVCTLLDLPCLSKYQRKWTALVPDHVDAYTFKEQEDGLFCTETCYLSCEATLYEITTSSVRLFDSAGNYTSIHIFYGNRFHSLYQQDVVHYWFDILSSVGGIFGIVMGLSILSIVEGVIYMIKLVVAKW</sequence>
<proteinExistence type="inferred from homology"/>
<reference evidence="14" key="1">
    <citation type="journal article" date="2023" name="G3 (Bethesda)">
        <title>Whole genome assemblies of Zophobas morio and Tenebrio molitor.</title>
        <authorList>
            <person name="Kaur S."/>
            <person name="Stinson S.A."/>
            <person name="diCenzo G.C."/>
        </authorList>
    </citation>
    <scope>NUCLEOTIDE SEQUENCE</scope>
    <source>
        <strain evidence="14">QUZm001</strain>
    </source>
</reference>
<evidence type="ECO:0000256" key="10">
    <source>
        <dbReference type="ARBA" id="ARBA00023201"/>
    </source>
</evidence>
<evidence type="ECO:0008006" key="16">
    <source>
        <dbReference type="Google" id="ProtNLM"/>
    </source>
</evidence>
<evidence type="ECO:0000256" key="5">
    <source>
        <dbReference type="ARBA" id="ARBA00022692"/>
    </source>
</evidence>
<evidence type="ECO:0000313" key="15">
    <source>
        <dbReference type="Proteomes" id="UP001168821"/>
    </source>
</evidence>
<evidence type="ECO:0000256" key="1">
    <source>
        <dbReference type="ARBA" id="ARBA00004141"/>
    </source>
</evidence>
<keyword evidence="7" id="KW-0915">Sodium</keyword>
<dbReference type="InterPro" id="IPR001873">
    <property type="entry name" value="ENaC"/>
</dbReference>
<evidence type="ECO:0000256" key="13">
    <source>
        <dbReference type="SAM" id="Phobius"/>
    </source>
</evidence>
<feature type="transmembrane region" description="Helical" evidence="13">
    <location>
        <begin position="420"/>
        <end position="444"/>
    </location>
</feature>
<dbReference type="AlphaFoldDB" id="A0AA38M8Y2"/>
<organism evidence="14 15">
    <name type="scientific">Zophobas morio</name>
    <dbReference type="NCBI Taxonomy" id="2755281"/>
    <lineage>
        <taxon>Eukaryota</taxon>
        <taxon>Metazoa</taxon>
        <taxon>Ecdysozoa</taxon>
        <taxon>Arthropoda</taxon>
        <taxon>Hexapoda</taxon>
        <taxon>Insecta</taxon>
        <taxon>Pterygota</taxon>
        <taxon>Neoptera</taxon>
        <taxon>Endopterygota</taxon>
        <taxon>Coleoptera</taxon>
        <taxon>Polyphaga</taxon>
        <taxon>Cucujiformia</taxon>
        <taxon>Tenebrionidae</taxon>
        <taxon>Zophobas</taxon>
    </lineage>
</organism>
<dbReference type="Gene3D" id="1.10.287.770">
    <property type="entry name" value="YojJ-like"/>
    <property type="match status" value="1"/>
</dbReference>
<keyword evidence="9 13" id="KW-0472">Membrane</keyword>
<dbReference type="InterPro" id="IPR020903">
    <property type="entry name" value="ENaC_CS"/>
</dbReference>
<dbReference type="PANTHER" id="PTHR11690:SF253">
    <property type="entry name" value="PICKPOCKET 18-RELATED"/>
    <property type="match status" value="1"/>
</dbReference>
<evidence type="ECO:0000256" key="9">
    <source>
        <dbReference type="ARBA" id="ARBA00023136"/>
    </source>
</evidence>
<evidence type="ECO:0000313" key="14">
    <source>
        <dbReference type="EMBL" id="KAJ3648155.1"/>
    </source>
</evidence>
<gene>
    <name evidence="14" type="ORF">Zmor_019977</name>
</gene>
<evidence type="ECO:0000256" key="8">
    <source>
        <dbReference type="ARBA" id="ARBA00023065"/>
    </source>
</evidence>
<dbReference type="PANTHER" id="PTHR11690">
    <property type="entry name" value="AMILORIDE-SENSITIVE SODIUM CHANNEL-RELATED"/>
    <property type="match status" value="1"/>
</dbReference>
<dbReference type="GO" id="GO:0005886">
    <property type="term" value="C:plasma membrane"/>
    <property type="evidence" value="ECO:0007669"/>
    <property type="project" value="TreeGrafter"/>
</dbReference>
<dbReference type="GO" id="GO:0015280">
    <property type="term" value="F:ligand-gated sodium channel activity"/>
    <property type="evidence" value="ECO:0007669"/>
    <property type="project" value="TreeGrafter"/>
</dbReference>
<accession>A0AA38M8Y2</accession>
<keyword evidence="5 12" id="KW-0812">Transmembrane</keyword>
<keyword evidence="3 12" id="KW-0813">Transport</keyword>
<dbReference type="PROSITE" id="PS01206">
    <property type="entry name" value="ASC"/>
    <property type="match status" value="1"/>
</dbReference>
<name>A0AA38M8Y2_9CUCU</name>